<evidence type="ECO:0000256" key="4">
    <source>
        <dbReference type="ARBA" id="ARBA00022989"/>
    </source>
</evidence>
<feature type="coiled-coil region" evidence="6">
    <location>
        <begin position="122"/>
        <end position="149"/>
    </location>
</feature>
<comment type="subcellular location">
    <subcellularLocation>
        <location evidence="1">Membrane</location>
        <topology evidence="1">Single-pass membrane protein</topology>
    </subcellularLocation>
</comment>
<comment type="similarity">
    <text evidence="2">Belongs to the LemA family.</text>
</comment>
<dbReference type="InterPro" id="IPR023353">
    <property type="entry name" value="LemA-like_dom_sf"/>
</dbReference>
<organism evidence="8 9">
    <name type="scientific">Alkalimarinus sediminis</name>
    <dbReference type="NCBI Taxonomy" id="1632866"/>
    <lineage>
        <taxon>Bacteria</taxon>
        <taxon>Pseudomonadati</taxon>
        <taxon>Pseudomonadota</taxon>
        <taxon>Gammaproteobacteria</taxon>
        <taxon>Alteromonadales</taxon>
        <taxon>Alteromonadaceae</taxon>
        <taxon>Alkalimarinus</taxon>
    </lineage>
</organism>
<gene>
    <name evidence="8" type="ORF">NNL22_03640</name>
</gene>
<evidence type="ECO:0000313" key="9">
    <source>
        <dbReference type="Proteomes" id="UP001164472"/>
    </source>
</evidence>
<keyword evidence="9" id="KW-1185">Reference proteome</keyword>
<dbReference type="GO" id="GO:0016020">
    <property type="term" value="C:membrane"/>
    <property type="evidence" value="ECO:0007669"/>
    <property type="project" value="UniProtKB-SubCell"/>
</dbReference>
<evidence type="ECO:0000256" key="3">
    <source>
        <dbReference type="ARBA" id="ARBA00022692"/>
    </source>
</evidence>
<dbReference type="PANTHER" id="PTHR34478:SF1">
    <property type="entry name" value="PROTEIN LEMA"/>
    <property type="match status" value="1"/>
</dbReference>
<dbReference type="SUPFAM" id="SSF140478">
    <property type="entry name" value="LemA-like"/>
    <property type="match status" value="1"/>
</dbReference>
<evidence type="ECO:0000313" key="8">
    <source>
        <dbReference type="EMBL" id="UZW75697.1"/>
    </source>
</evidence>
<dbReference type="KEGG" id="asem:NNL22_03640"/>
<dbReference type="InterPro" id="IPR007156">
    <property type="entry name" value="MamQ_LemA"/>
</dbReference>
<dbReference type="PANTHER" id="PTHR34478">
    <property type="entry name" value="PROTEIN LEMA"/>
    <property type="match status" value="1"/>
</dbReference>
<dbReference type="Pfam" id="PF04011">
    <property type="entry name" value="LemA"/>
    <property type="match status" value="1"/>
</dbReference>
<keyword evidence="4 7" id="KW-1133">Transmembrane helix</keyword>
<evidence type="ECO:0000256" key="7">
    <source>
        <dbReference type="SAM" id="Phobius"/>
    </source>
</evidence>
<dbReference type="RefSeq" id="WP_251810478.1">
    <property type="nucleotide sequence ID" value="NZ_CP101527.1"/>
</dbReference>
<keyword evidence="3 7" id="KW-0812">Transmembrane</keyword>
<reference evidence="8" key="1">
    <citation type="submission" date="2022-07" db="EMBL/GenBank/DDBJ databases">
        <title>Alkalimarinus sp. nov., isolated from gut of a Alitta virens.</title>
        <authorList>
            <person name="Yang A.I."/>
            <person name="Shin N.-R."/>
        </authorList>
    </citation>
    <scope>NUCLEOTIDE SEQUENCE</scope>
    <source>
        <strain evidence="8">FA028</strain>
    </source>
</reference>
<keyword evidence="6" id="KW-0175">Coiled coil</keyword>
<dbReference type="Gene3D" id="1.20.1440.20">
    <property type="entry name" value="LemA-like domain"/>
    <property type="match status" value="1"/>
</dbReference>
<accession>A0A9E8KR70</accession>
<protein>
    <submittedName>
        <fullName evidence="8">LemA family protein</fullName>
    </submittedName>
</protein>
<feature type="transmembrane region" description="Helical" evidence="7">
    <location>
        <begin position="6"/>
        <end position="24"/>
    </location>
</feature>
<evidence type="ECO:0000256" key="1">
    <source>
        <dbReference type="ARBA" id="ARBA00004167"/>
    </source>
</evidence>
<proteinExistence type="inferred from homology"/>
<dbReference type="AlphaFoldDB" id="A0A9E8KR70"/>
<sequence length="197" mass="22275">MSTSTIIGLVVIIVSLFYFISIYNKLVTLKNRFKNGFSQIDVQLQRRHDLIPNLVDTAKAFMSHEKETLEKVISARNQATQATKSAAQHPEDGAAVKKLMGAENLLNKALANFYAVAEAYPDIKANETIQQLMEELSSTENKVSFARQAYNDFVMAYHTYREQFPNNFIAGFFGFKETALFELEDVEAKKAVKISFD</sequence>
<evidence type="ECO:0000256" key="2">
    <source>
        <dbReference type="ARBA" id="ARBA00008854"/>
    </source>
</evidence>
<evidence type="ECO:0000256" key="5">
    <source>
        <dbReference type="ARBA" id="ARBA00023136"/>
    </source>
</evidence>
<dbReference type="EMBL" id="CP101527">
    <property type="protein sequence ID" value="UZW75697.1"/>
    <property type="molecule type" value="Genomic_DNA"/>
</dbReference>
<name>A0A9E8KR70_9ALTE</name>
<evidence type="ECO:0000256" key="6">
    <source>
        <dbReference type="SAM" id="Coils"/>
    </source>
</evidence>
<keyword evidence="5 7" id="KW-0472">Membrane</keyword>
<dbReference type="Proteomes" id="UP001164472">
    <property type="component" value="Chromosome"/>
</dbReference>